<dbReference type="InterPro" id="IPR000014">
    <property type="entry name" value="PAS"/>
</dbReference>
<dbReference type="SUPFAM" id="SSF55073">
    <property type="entry name" value="Nucleotide cyclase"/>
    <property type="match status" value="1"/>
</dbReference>
<dbReference type="InterPro" id="IPR029787">
    <property type="entry name" value="Nucleotide_cyclase"/>
</dbReference>
<dbReference type="NCBIfam" id="TIGR00229">
    <property type="entry name" value="sensory_box"/>
    <property type="match status" value="1"/>
</dbReference>
<dbReference type="PROSITE" id="PS50887">
    <property type="entry name" value="GGDEF"/>
    <property type="match status" value="1"/>
</dbReference>
<feature type="domain" description="GGDEF" evidence="5">
    <location>
        <begin position="195"/>
        <end position="331"/>
    </location>
</feature>
<evidence type="ECO:0000259" key="5">
    <source>
        <dbReference type="PROSITE" id="PS50887"/>
    </source>
</evidence>
<dbReference type="CDD" id="cd00130">
    <property type="entry name" value="PAS"/>
    <property type="match status" value="1"/>
</dbReference>
<keyword evidence="7" id="KW-1185">Reference proteome</keyword>
<comment type="cofactor">
    <cofactor evidence="1">
        <name>Mg(2+)</name>
        <dbReference type="ChEBI" id="CHEBI:18420"/>
    </cofactor>
</comment>
<dbReference type="SUPFAM" id="SSF55785">
    <property type="entry name" value="PYP-like sensor domain (PAS domain)"/>
    <property type="match status" value="1"/>
</dbReference>
<dbReference type="PANTHER" id="PTHR45138">
    <property type="entry name" value="REGULATORY COMPONENTS OF SENSORY TRANSDUCTION SYSTEM"/>
    <property type="match status" value="1"/>
</dbReference>
<dbReference type="EMBL" id="CAMAPB010000003">
    <property type="protein sequence ID" value="CAH9051026.1"/>
    <property type="molecule type" value="Genomic_DNA"/>
</dbReference>
<organism evidence="6 7">
    <name type="scientific">Pseudoalteromonas haloplanktis</name>
    <name type="common">Alteromonas haloplanktis</name>
    <dbReference type="NCBI Taxonomy" id="228"/>
    <lineage>
        <taxon>Bacteria</taxon>
        <taxon>Pseudomonadati</taxon>
        <taxon>Pseudomonadota</taxon>
        <taxon>Gammaproteobacteria</taxon>
        <taxon>Alteromonadales</taxon>
        <taxon>Pseudoalteromonadaceae</taxon>
        <taxon>Pseudoalteromonas</taxon>
    </lineage>
</organism>
<dbReference type="EC" id="2.7.7.65" evidence="2"/>
<evidence type="ECO:0000256" key="3">
    <source>
        <dbReference type="ARBA" id="ARBA00034247"/>
    </source>
</evidence>
<evidence type="ECO:0000256" key="2">
    <source>
        <dbReference type="ARBA" id="ARBA00012528"/>
    </source>
</evidence>
<evidence type="ECO:0000259" key="4">
    <source>
        <dbReference type="PROSITE" id="PS50112"/>
    </source>
</evidence>
<dbReference type="NCBIfam" id="TIGR00254">
    <property type="entry name" value="GGDEF"/>
    <property type="match status" value="1"/>
</dbReference>
<feature type="domain" description="PAS" evidence="4">
    <location>
        <begin position="33"/>
        <end position="103"/>
    </location>
</feature>
<gene>
    <name evidence="6" type="ORF">PSEHALCIP103_00318</name>
</gene>
<dbReference type="Gene3D" id="3.30.450.20">
    <property type="entry name" value="PAS domain"/>
    <property type="match status" value="1"/>
</dbReference>
<proteinExistence type="predicted"/>
<dbReference type="Pfam" id="PF24820">
    <property type="entry name" value="Diguanyl_cycl_sensor"/>
    <property type="match status" value="1"/>
</dbReference>
<name>A0A9W4QSB9_PSEHA</name>
<dbReference type="GO" id="GO:0043709">
    <property type="term" value="P:cell adhesion involved in single-species biofilm formation"/>
    <property type="evidence" value="ECO:0007669"/>
    <property type="project" value="TreeGrafter"/>
</dbReference>
<dbReference type="CDD" id="cd01949">
    <property type="entry name" value="GGDEF"/>
    <property type="match status" value="1"/>
</dbReference>
<dbReference type="PROSITE" id="PS50112">
    <property type="entry name" value="PAS"/>
    <property type="match status" value="1"/>
</dbReference>
<dbReference type="InterPro" id="IPR059127">
    <property type="entry name" value="Diguanyl_cycl_sensor_dom"/>
</dbReference>
<dbReference type="SMART" id="SM00267">
    <property type="entry name" value="GGDEF"/>
    <property type="match status" value="1"/>
</dbReference>
<evidence type="ECO:0000256" key="1">
    <source>
        <dbReference type="ARBA" id="ARBA00001946"/>
    </source>
</evidence>
<dbReference type="Proteomes" id="UP001152447">
    <property type="component" value="Unassembled WGS sequence"/>
</dbReference>
<comment type="caution">
    <text evidence="6">The sequence shown here is derived from an EMBL/GenBank/DDBJ whole genome shotgun (WGS) entry which is preliminary data.</text>
</comment>
<evidence type="ECO:0000313" key="6">
    <source>
        <dbReference type="EMBL" id="CAH9051026.1"/>
    </source>
</evidence>
<dbReference type="InterPro" id="IPR000160">
    <property type="entry name" value="GGDEF_dom"/>
</dbReference>
<dbReference type="SMART" id="SM00091">
    <property type="entry name" value="PAS"/>
    <property type="match status" value="1"/>
</dbReference>
<dbReference type="PANTHER" id="PTHR45138:SF9">
    <property type="entry name" value="DIGUANYLATE CYCLASE DGCM-RELATED"/>
    <property type="match status" value="1"/>
</dbReference>
<dbReference type="RefSeq" id="WP_262975995.1">
    <property type="nucleotide sequence ID" value="NZ_CAMAPB010000003.1"/>
</dbReference>
<dbReference type="GO" id="GO:0052621">
    <property type="term" value="F:diguanylate cyclase activity"/>
    <property type="evidence" value="ECO:0007669"/>
    <property type="project" value="UniProtKB-EC"/>
</dbReference>
<dbReference type="InterPro" id="IPR035965">
    <property type="entry name" value="PAS-like_dom_sf"/>
</dbReference>
<sequence>MSKQINNKETAAIKNDKALSFDCASSSPFLNAQFSALIELFNGTAEGIFVINEQGDFEFVNPKAAQLFGHSQQSLIGDNLLTFLNDADLEKYKQTLSNWISIKDTALSYGPNEVTINKANGDVIEADLSISSMPKSLASAQKLYVCILHDLSTHKAMYNRLKVQASTDHLTGLANRLALDESLKKYWQESIQSQQPLTSILIDVDHFKKINDTYGHIKGDKCLQKIAKMLLQCIPSRECLAARYGGEEFAIILPRCDIKTATVVANHIQQQIAQMSFTDIGLPPEVKITVSQGIASENNNQYRNYEALLYAADTALYRAKTEGRNKISTII</sequence>
<dbReference type="FunFam" id="3.30.70.270:FF:000001">
    <property type="entry name" value="Diguanylate cyclase domain protein"/>
    <property type="match status" value="1"/>
</dbReference>
<evidence type="ECO:0000313" key="7">
    <source>
        <dbReference type="Proteomes" id="UP001152447"/>
    </source>
</evidence>
<dbReference type="InterPro" id="IPR050469">
    <property type="entry name" value="Diguanylate_Cyclase"/>
</dbReference>
<comment type="catalytic activity">
    <reaction evidence="3">
        <text>2 GTP = 3',3'-c-di-GMP + 2 diphosphate</text>
        <dbReference type="Rhea" id="RHEA:24898"/>
        <dbReference type="ChEBI" id="CHEBI:33019"/>
        <dbReference type="ChEBI" id="CHEBI:37565"/>
        <dbReference type="ChEBI" id="CHEBI:58805"/>
        <dbReference type="EC" id="2.7.7.65"/>
    </reaction>
</comment>
<dbReference type="GO" id="GO:0005886">
    <property type="term" value="C:plasma membrane"/>
    <property type="evidence" value="ECO:0007669"/>
    <property type="project" value="TreeGrafter"/>
</dbReference>
<reference evidence="6" key="1">
    <citation type="submission" date="2022-07" db="EMBL/GenBank/DDBJ databases">
        <authorList>
            <person name="Criscuolo A."/>
        </authorList>
    </citation>
    <scope>NUCLEOTIDE SEQUENCE</scope>
    <source>
        <strain evidence="6">CIP103197</strain>
    </source>
</reference>
<dbReference type="GO" id="GO:1902201">
    <property type="term" value="P:negative regulation of bacterial-type flagellum-dependent cell motility"/>
    <property type="evidence" value="ECO:0007669"/>
    <property type="project" value="TreeGrafter"/>
</dbReference>
<dbReference type="InterPro" id="IPR043128">
    <property type="entry name" value="Rev_trsase/Diguanyl_cyclase"/>
</dbReference>
<accession>A0A9W4QSB9</accession>
<dbReference type="Pfam" id="PF00990">
    <property type="entry name" value="GGDEF"/>
    <property type="match status" value="1"/>
</dbReference>
<protein>
    <recommendedName>
        <fullName evidence="2">diguanylate cyclase</fullName>
        <ecNumber evidence="2">2.7.7.65</ecNumber>
    </recommendedName>
</protein>
<dbReference type="AlphaFoldDB" id="A0A9W4QSB9"/>
<dbReference type="Gene3D" id="3.30.70.270">
    <property type="match status" value="1"/>
</dbReference>